<gene>
    <name evidence="2" type="ORF">SBAD_LOCUS8757</name>
</gene>
<name>A0A183IYQ8_9BILA</name>
<dbReference type="EMBL" id="UZAM01011929">
    <property type="protein sequence ID" value="VDP19069.1"/>
    <property type="molecule type" value="Genomic_DNA"/>
</dbReference>
<evidence type="ECO:0000256" key="1">
    <source>
        <dbReference type="SAM" id="MobiDB-lite"/>
    </source>
</evidence>
<sequence>MPVILKYLRGVVTLQVELVLAVYNSQARRDRFVRPHGGVGRASRHQASVNVRFTFKVAASGPSQLNSYGSNYLSPFSPFGIGCSGATNSGGGSGGSQQRSSFYNPQSRSVTPNPCVHQSASSSSFANYFPAQLIQQQQQASSGGGGSSGGGVSRNIFPSSLLNGVESPATLQQQGSLGRSSSTVNYFSQNSANNFPYGGAPGRGSAVSGQQQQQQQSAGSNYNGLYSSANAVIILVEIRVVRICAVGLRHFSFTIVPTLP</sequence>
<reference evidence="4" key="1">
    <citation type="submission" date="2016-06" db="UniProtKB">
        <authorList>
            <consortium name="WormBaseParasite"/>
        </authorList>
    </citation>
    <scope>IDENTIFICATION</scope>
</reference>
<accession>A0A183IYQ8</accession>
<keyword evidence="3" id="KW-1185">Reference proteome</keyword>
<protein>
    <submittedName>
        <fullName evidence="2 4">Uncharacterized protein</fullName>
    </submittedName>
</protein>
<evidence type="ECO:0000313" key="2">
    <source>
        <dbReference type="EMBL" id="VDP19069.1"/>
    </source>
</evidence>
<dbReference type="AlphaFoldDB" id="A0A183IYQ8"/>
<evidence type="ECO:0000313" key="3">
    <source>
        <dbReference type="Proteomes" id="UP000270296"/>
    </source>
</evidence>
<feature type="compositionally biased region" description="Polar residues" evidence="1">
    <location>
        <begin position="102"/>
        <end position="118"/>
    </location>
</feature>
<evidence type="ECO:0000313" key="4">
    <source>
        <dbReference type="WBParaSite" id="SBAD_0000907101-mRNA-1"/>
    </source>
</evidence>
<organism evidence="4">
    <name type="scientific">Soboliphyme baturini</name>
    <dbReference type="NCBI Taxonomy" id="241478"/>
    <lineage>
        <taxon>Eukaryota</taxon>
        <taxon>Metazoa</taxon>
        <taxon>Ecdysozoa</taxon>
        <taxon>Nematoda</taxon>
        <taxon>Enoplea</taxon>
        <taxon>Dorylaimia</taxon>
        <taxon>Dioctophymatida</taxon>
        <taxon>Dioctophymatoidea</taxon>
        <taxon>Soboliphymatidae</taxon>
        <taxon>Soboliphyme</taxon>
    </lineage>
</organism>
<feature type="region of interest" description="Disordered" evidence="1">
    <location>
        <begin position="198"/>
        <end position="220"/>
    </location>
</feature>
<dbReference type="Proteomes" id="UP000270296">
    <property type="component" value="Unassembled WGS sequence"/>
</dbReference>
<proteinExistence type="predicted"/>
<dbReference type="WBParaSite" id="SBAD_0000907101-mRNA-1">
    <property type="protein sequence ID" value="SBAD_0000907101-mRNA-1"/>
    <property type="gene ID" value="SBAD_0000907101"/>
</dbReference>
<reference evidence="2 3" key="2">
    <citation type="submission" date="2018-11" db="EMBL/GenBank/DDBJ databases">
        <authorList>
            <consortium name="Pathogen Informatics"/>
        </authorList>
    </citation>
    <scope>NUCLEOTIDE SEQUENCE [LARGE SCALE GENOMIC DNA]</scope>
</reference>
<feature type="region of interest" description="Disordered" evidence="1">
    <location>
        <begin position="89"/>
        <end position="118"/>
    </location>
</feature>